<dbReference type="GO" id="GO:0033969">
    <property type="term" value="F:gamma-glutamyl-gamma-aminobutyrate hydrolase activity"/>
    <property type="evidence" value="ECO:0007669"/>
    <property type="project" value="TreeGrafter"/>
</dbReference>
<evidence type="ECO:0000313" key="2">
    <source>
        <dbReference type="Proteomes" id="UP000317982"/>
    </source>
</evidence>
<dbReference type="PROSITE" id="PS51273">
    <property type="entry name" value="GATASE_TYPE_1"/>
    <property type="match status" value="1"/>
</dbReference>
<name>A0A545ARF7_9ACTN</name>
<dbReference type="PANTHER" id="PTHR43235:SF1">
    <property type="entry name" value="GLUTAMINE AMIDOTRANSFERASE PB2B2.05-RELATED"/>
    <property type="match status" value="1"/>
</dbReference>
<dbReference type="InterPro" id="IPR011697">
    <property type="entry name" value="Peptidase_C26"/>
</dbReference>
<keyword evidence="2" id="KW-1185">Reference proteome</keyword>
<reference evidence="1 2" key="1">
    <citation type="submission" date="2019-07" db="EMBL/GenBank/DDBJ databases">
        <title>Cryptosporangium phraense sp. nov., isolated from plant litter.</title>
        <authorList>
            <person name="Suriyachadkun C."/>
        </authorList>
    </citation>
    <scope>NUCLEOTIDE SEQUENCE [LARGE SCALE GENOMIC DNA]</scope>
    <source>
        <strain evidence="1 2">A-T 5661</strain>
    </source>
</reference>
<dbReference type="PANTHER" id="PTHR43235">
    <property type="entry name" value="GLUTAMINE AMIDOTRANSFERASE PB2B2.05-RELATED"/>
    <property type="match status" value="1"/>
</dbReference>
<sequence length="235" mass="25552">MRRPLIAIPGRFAAKTSALRYEAEVTARALAEAVFAAGGEPLTMHPSAPGDVPERVAWAQGVLLPGGGDLAAHWTGQHPHPSLYDVDEEQDAFDLAVARHCLATGSPLLAICRGLQVVNAARGGRIVQDMDPHHRHRRHRVSIARDSRLHALAGPTVDVSCFHHQCIDRLGDGMRAVAHSEDGVIEAVEIDDLPGWFLGLQWHPEDLWNTDASVFHEFVSHSRASVAPPFHSTPT</sequence>
<dbReference type="RefSeq" id="WP_142705392.1">
    <property type="nucleotide sequence ID" value="NZ_VIRS01000010.1"/>
</dbReference>
<evidence type="ECO:0000313" key="1">
    <source>
        <dbReference type="EMBL" id="TQS43908.1"/>
    </source>
</evidence>
<dbReference type="Proteomes" id="UP000317982">
    <property type="component" value="Unassembled WGS sequence"/>
</dbReference>
<dbReference type="EMBL" id="VIRS01000010">
    <property type="protein sequence ID" value="TQS43908.1"/>
    <property type="molecule type" value="Genomic_DNA"/>
</dbReference>
<protein>
    <submittedName>
        <fullName evidence="1">Gamma-glutamyl-gamma-aminobutyrate hydrolase family protein</fullName>
    </submittedName>
</protein>
<dbReference type="SUPFAM" id="SSF52317">
    <property type="entry name" value="Class I glutamine amidotransferase-like"/>
    <property type="match status" value="1"/>
</dbReference>
<dbReference type="Pfam" id="PF07722">
    <property type="entry name" value="Peptidase_C26"/>
    <property type="match status" value="1"/>
</dbReference>
<accession>A0A545ARF7</accession>
<dbReference type="InterPro" id="IPR029062">
    <property type="entry name" value="Class_I_gatase-like"/>
</dbReference>
<dbReference type="GO" id="GO:0006598">
    <property type="term" value="P:polyamine catabolic process"/>
    <property type="evidence" value="ECO:0007669"/>
    <property type="project" value="TreeGrafter"/>
</dbReference>
<dbReference type="CDD" id="cd01745">
    <property type="entry name" value="GATase1_2"/>
    <property type="match status" value="1"/>
</dbReference>
<organism evidence="1 2">
    <name type="scientific">Cryptosporangium phraense</name>
    <dbReference type="NCBI Taxonomy" id="2593070"/>
    <lineage>
        <taxon>Bacteria</taxon>
        <taxon>Bacillati</taxon>
        <taxon>Actinomycetota</taxon>
        <taxon>Actinomycetes</taxon>
        <taxon>Cryptosporangiales</taxon>
        <taxon>Cryptosporangiaceae</taxon>
        <taxon>Cryptosporangium</taxon>
    </lineage>
</organism>
<keyword evidence="1" id="KW-0378">Hydrolase</keyword>
<dbReference type="Gene3D" id="3.40.50.880">
    <property type="match status" value="1"/>
</dbReference>
<dbReference type="AlphaFoldDB" id="A0A545ARF7"/>
<dbReference type="GO" id="GO:0005829">
    <property type="term" value="C:cytosol"/>
    <property type="evidence" value="ECO:0007669"/>
    <property type="project" value="TreeGrafter"/>
</dbReference>
<comment type="caution">
    <text evidence="1">The sequence shown here is derived from an EMBL/GenBank/DDBJ whole genome shotgun (WGS) entry which is preliminary data.</text>
</comment>
<dbReference type="OrthoDB" id="9813383at2"/>
<dbReference type="InterPro" id="IPR044668">
    <property type="entry name" value="PuuD-like"/>
</dbReference>
<proteinExistence type="predicted"/>
<dbReference type="InParanoid" id="A0A545ARF7"/>
<gene>
    <name evidence="1" type="ORF">FL583_15705</name>
</gene>